<feature type="region of interest" description="Disordered" evidence="1">
    <location>
        <begin position="335"/>
        <end position="372"/>
    </location>
</feature>
<dbReference type="AlphaFoldDB" id="A0A1H6FUR4"/>
<sequence length="525" mass="55044">MVCVAEFQQRTTLTDATENIMTDTDTRRSRYTAAFLACIVSIAMLAGGAPAAMAGDSGGADNVHALENGEDLYLVFGADLEDQSLEEYVEEHAVDNPEDADDATEVIQHQDVNQVNINEQGQAVSISIDGGEATAVQESNQMNANAQTGDASSENEAADTEETQFEDVGDVYLLMGNGDNQQYDGWGVAGEKDDKETVTQSAEASVTQSQDVAQANVNEQSTALAIAENESDATALQQTDQHNENLQEGAANAANIYAGGGEYADQSEEELIDQEQSVEQANINEQSGAVAIAVGENSTATSIQISDQTNLNEQVASADAENIFASMGGMNVATAGGEAESSVVDTEMPEDDKKDDKSDTQTATSSVDQEQSVEQLNVNMQNSAVAIATDNSEATAVQLAHQQNYNAQVGFAEALNVYAGPGLVFDTDGQTSSSTVTVGGEDVEDAPGMSYDFDTSAEQTSDVTQDATAALEQSQLVTQGNYDEQHASIAIAEDEGEANSVQISMQENENIQTGGVSASNVGVAS</sequence>
<name>A0A1H6FUR4_9EURY</name>
<protein>
    <submittedName>
        <fullName evidence="3">Uncharacterized protein</fullName>
    </submittedName>
</protein>
<keyword evidence="2" id="KW-0472">Membrane</keyword>
<evidence type="ECO:0000313" key="3">
    <source>
        <dbReference type="EMBL" id="SEH14541.1"/>
    </source>
</evidence>
<evidence type="ECO:0000313" key="4">
    <source>
        <dbReference type="Proteomes" id="UP000199112"/>
    </source>
</evidence>
<proteinExistence type="predicted"/>
<feature type="compositionally biased region" description="Polar residues" evidence="1">
    <location>
        <begin position="499"/>
        <end position="525"/>
    </location>
</feature>
<dbReference type="Proteomes" id="UP000199112">
    <property type="component" value="Unassembled WGS sequence"/>
</dbReference>
<feature type="transmembrane region" description="Helical" evidence="2">
    <location>
        <begin position="31"/>
        <end position="53"/>
    </location>
</feature>
<feature type="region of interest" description="Disordered" evidence="1">
    <location>
        <begin position="487"/>
        <end position="525"/>
    </location>
</feature>
<keyword evidence="4" id="KW-1185">Reference proteome</keyword>
<evidence type="ECO:0000256" key="1">
    <source>
        <dbReference type="SAM" id="MobiDB-lite"/>
    </source>
</evidence>
<reference evidence="4" key="1">
    <citation type="submission" date="2016-10" db="EMBL/GenBank/DDBJ databases">
        <authorList>
            <person name="Varghese N."/>
            <person name="Submissions S."/>
        </authorList>
    </citation>
    <scope>NUCLEOTIDE SEQUENCE [LARGE SCALE GENOMIC DNA]</scope>
    <source>
        <strain evidence="4">CGMCC 1.8981</strain>
    </source>
</reference>
<dbReference type="EMBL" id="FNWL01000002">
    <property type="protein sequence ID" value="SEH14541.1"/>
    <property type="molecule type" value="Genomic_DNA"/>
</dbReference>
<organism evidence="3 4">
    <name type="scientific">Natronorubrum sediminis</name>
    <dbReference type="NCBI Taxonomy" id="640943"/>
    <lineage>
        <taxon>Archaea</taxon>
        <taxon>Methanobacteriati</taxon>
        <taxon>Methanobacteriota</taxon>
        <taxon>Stenosarchaea group</taxon>
        <taxon>Halobacteria</taxon>
        <taxon>Halobacteriales</taxon>
        <taxon>Natrialbaceae</taxon>
        <taxon>Natronorubrum</taxon>
    </lineage>
</organism>
<accession>A0A1H6FUR4</accession>
<keyword evidence="2" id="KW-1133">Transmembrane helix</keyword>
<gene>
    <name evidence="3" type="ORF">SAMN04487967_1651</name>
</gene>
<keyword evidence="2" id="KW-0812">Transmembrane</keyword>
<evidence type="ECO:0000256" key="2">
    <source>
        <dbReference type="SAM" id="Phobius"/>
    </source>
</evidence>